<dbReference type="AlphaFoldDB" id="A0A2N8UP86"/>
<organism evidence="2 3">
    <name type="scientific">Sporisorium reilianum f. sp. reilianum</name>
    <dbReference type="NCBI Taxonomy" id="72559"/>
    <lineage>
        <taxon>Eukaryota</taxon>
        <taxon>Fungi</taxon>
        <taxon>Dikarya</taxon>
        <taxon>Basidiomycota</taxon>
        <taxon>Ustilaginomycotina</taxon>
        <taxon>Ustilaginomycetes</taxon>
        <taxon>Ustilaginales</taxon>
        <taxon>Ustilaginaceae</taxon>
        <taxon>Sporisorium</taxon>
    </lineage>
</organism>
<name>A0A2N8UP86_9BASI</name>
<accession>A0A2N8UP86</accession>
<evidence type="ECO:0000313" key="3">
    <source>
        <dbReference type="Proteomes" id="UP000239563"/>
    </source>
</evidence>
<evidence type="ECO:0000256" key="1">
    <source>
        <dbReference type="ARBA" id="ARBA00023270"/>
    </source>
</evidence>
<protein>
    <submittedName>
        <fullName evidence="2">Related to Transaldolase B</fullName>
    </submittedName>
</protein>
<gene>
    <name evidence="2" type="ORF">SRS1_16894</name>
</gene>
<dbReference type="EMBL" id="LT795076">
    <property type="protein sequence ID" value="SJX66676.1"/>
    <property type="molecule type" value="Genomic_DNA"/>
</dbReference>
<dbReference type="Gene3D" id="3.20.20.70">
    <property type="entry name" value="Aldolase class I"/>
    <property type="match status" value="1"/>
</dbReference>
<keyword evidence="1" id="KW-0704">Schiff base</keyword>
<dbReference type="SUPFAM" id="SSF51569">
    <property type="entry name" value="Aldolase"/>
    <property type="match status" value="1"/>
</dbReference>
<dbReference type="GO" id="GO:0005975">
    <property type="term" value="P:carbohydrate metabolic process"/>
    <property type="evidence" value="ECO:0007669"/>
    <property type="project" value="InterPro"/>
</dbReference>
<sequence length="379" mass="40519">MTAETVPLIVRAAQQLEIDVDGLDVDLTLQLKALGVEPNDMTSNQFIVADALALEQNQALLEQVIRDSPGADWLTLLDRVSVKLCALNIGNISGRALLQASPAHAYDTEAIVAHARAYDREFAAAGIGKDRYCIKILSTGAGMRAAQMLESQYGIRTLGTGLFGVPQALAAAQAGCLYISPYFNEILVHFMAPADRPAFENPARQHPMAARMAHIYQAYRQLALASPAHALPVIKGASYIAINEVLAMPELGSQQTTILAPTLAEMIALQTTAPAAGEKLYKPSKTYAYDLPESTLPLLKLDPLRADGVAQTFDVSTDYLANNAAELEKTIQEDAETARRIKDAVEVFQKAELQAKALIEAAVLKVGAVSAIAATPVAA</sequence>
<dbReference type="PANTHER" id="PTHR10683">
    <property type="entry name" value="TRANSALDOLASE"/>
    <property type="match status" value="1"/>
</dbReference>
<evidence type="ECO:0000313" key="2">
    <source>
        <dbReference type="EMBL" id="SJX66676.1"/>
    </source>
</evidence>
<dbReference type="Proteomes" id="UP000239563">
    <property type="component" value="Chromosome XXIII"/>
</dbReference>
<dbReference type="PANTHER" id="PTHR10683:SF39">
    <property type="entry name" value="TRANSALDOLASE"/>
    <property type="match status" value="1"/>
</dbReference>
<reference evidence="2 3" key="1">
    <citation type="submission" date="2017-02" db="EMBL/GenBank/DDBJ databases">
        <authorList>
            <person name="Peterson S.W."/>
        </authorList>
    </citation>
    <scope>NUCLEOTIDE SEQUENCE [LARGE SCALE GENOMIC DNA]</scope>
    <source>
        <strain evidence="2 3">SRS1_H2-8</strain>
    </source>
</reference>
<dbReference type="InterPro" id="IPR001585">
    <property type="entry name" value="TAL/FSA"/>
</dbReference>
<proteinExistence type="predicted"/>
<dbReference type="GO" id="GO:0004801">
    <property type="term" value="F:transaldolase activity"/>
    <property type="evidence" value="ECO:0007669"/>
    <property type="project" value="TreeGrafter"/>
</dbReference>
<dbReference type="InterPro" id="IPR013785">
    <property type="entry name" value="Aldolase_TIM"/>
</dbReference>
<dbReference type="Pfam" id="PF00923">
    <property type="entry name" value="TAL_FSA"/>
    <property type="match status" value="1"/>
</dbReference>
<dbReference type="GO" id="GO:0009052">
    <property type="term" value="P:pentose-phosphate shunt, non-oxidative branch"/>
    <property type="evidence" value="ECO:0007669"/>
    <property type="project" value="TreeGrafter"/>
</dbReference>